<dbReference type="Gene3D" id="2.20.25.10">
    <property type="match status" value="1"/>
</dbReference>
<dbReference type="Gene3D" id="1.10.472.30">
    <property type="entry name" value="Transcription elongation factor S-II, central domain"/>
    <property type="match status" value="1"/>
</dbReference>
<dbReference type="AlphaFoldDB" id="A0A7S3NK08"/>
<dbReference type="SMART" id="SM00509">
    <property type="entry name" value="TFS2N"/>
    <property type="match status" value="1"/>
</dbReference>
<dbReference type="PIRSF" id="PIRSF006704">
    <property type="entry name" value="TF_IIS"/>
    <property type="match status" value="1"/>
</dbReference>
<dbReference type="SUPFAM" id="SSF57783">
    <property type="entry name" value="Zinc beta-ribbon"/>
    <property type="match status" value="1"/>
</dbReference>
<protein>
    <recommendedName>
        <fullName evidence="12">Transcription elongation factor S-II</fullName>
    </recommendedName>
</protein>
<reference evidence="11" key="1">
    <citation type="submission" date="2021-01" db="EMBL/GenBank/DDBJ databases">
        <authorList>
            <person name="Corre E."/>
            <person name="Pelletier E."/>
            <person name="Niang G."/>
            <person name="Scheremetjew M."/>
            <person name="Finn R."/>
            <person name="Kale V."/>
            <person name="Holt S."/>
            <person name="Cochrane G."/>
            <person name="Meng A."/>
            <person name="Brown T."/>
            <person name="Cohen L."/>
        </authorList>
    </citation>
    <scope>NUCLEOTIDE SEQUENCE</scope>
    <source>
        <strain evidence="11">CCMP1510</strain>
    </source>
</reference>
<dbReference type="PANTHER" id="PTHR11477">
    <property type="entry name" value="TRANSCRIPTION FACTOR S-II ZINC FINGER DOMAIN-CONTAINING PROTEIN"/>
    <property type="match status" value="1"/>
</dbReference>
<evidence type="ECO:0000256" key="6">
    <source>
        <dbReference type="PROSITE-ProRule" id="PRU00472"/>
    </source>
</evidence>
<dbReference type="PROSITE" id="PS51319">
    <property type="entry name" value="TFIIS_N"/>
    <property type="match status" value="1"/>
</dbReference>
<evidence type="ECO:0000256" key="4">
    <source>
        <dbReference type="ARBA" id="ARBA00022833"/>
    </source>
</evidence>
<dbReference type="Pfam" id="PF08711">
    <property type="entry name" value="Med26"/>
    <property type="match status" value="1"/>
</dbReference>
<evidence type="ECO:0000313" key="11">
    <source>
        <dbReference type="EMBL" id="CAE0372942.1"/>
    </source>
</evidence>
<organism evidence="11">
    <name type="scientific">Aureoumbra lagunensis</name>
    <dbReference type="NCBI Taxonomy" id="44058"/>
    <lineage>
        <taxon>Eukaryota</taxon>
        <taxon>Sar</taxon>
        <taxon>Stramenopiles</taxon>
        <taxon>Ochrophyta</taxon>
        <taxon>Pelagophyceae</taxon>
        <taxon>Pelagomonadales</taxon>
        <taxon>Aureoumbra</taxon>
    </lineage>
</organism>
<dbReference type="GO" id="GO:0003676">
    <property type="term" value="F:nucleic acid binding"/>
    <property type="evidence" value="ECO:0007669"/>
    <property type="project" value="InterPro"/>
</dbReference>
<dbReference type="PANTHER" id="PTHR11477:SF0">
    <property type="entry name" value="IP08861P-RELATED"/>
    <property type="match status" value="1"/>
</dbReference>
<dbReference type="SMART" id="SM00510">
    <property type="entry name" value="TFS2M"/>
    <property type="match status" value="1"/>
</dbReference>
<dbReference type="InterPro" id="IPR017923">
    <property type="entry name" value="TFIIS_N"/>
</dbReference>
<keyword evidence="4" id="KW-0862">Zinc</keyword>
<gene>
    <name evidence="11" type="ORF">ALAG00032_LOCUS13727</name>
</gene>
<keyword evidence="5 7" id="KW-0539">Nucleus</keyword>
<dbReference type="SUPFAM" id="SSF46942">
    <property type="entry name" value="Elongation factor TFIIS domain 2"/>
    <property type="match status" value="1"/>
</dbReference>
<dbReference type="CDD" id="cd13749">
    <property type="entry name" value="Zn-ribbon_TFIIS"/>
    <property type="match status" value="1"/>
</dbReference>
<sequence>MGDSPAALLKALKGAAEKDDAERMADILEALTKTEITMEVLEELKIGAVVASYRKHSDTSVATKAKTLVKKWKEMAAAAGVTKTKDNVGFVTTVSEFREKSRRKLLEVLKKIRDTPSCYKLAEEIEVAMTKTFQNHETVPEKKKEYVVKLRQLVFNLKKNTGLCEAVIDSDVTPAALVAMSVEELATPQLRAERQAMRDFQRDARSLDWDKRNRDRIMKEIGIDESKGMFQCAKCKSKRISNHAKQTRSADEPMTQFFECADCGNRWRF</sequence>
<evidence type="ECO:0000256" key="2">
    <source>
        <dbReference type="ARBA" id="ARBA00022723"/>
    </source>
</evidence>
<name>A0A7S3NK08_9STRA</name>
<dbReference type="InterPro" id="IPR036575">
    <property type="entry name" value="TFIIS_cen_dom_sf"/>
</dbReference>
<dbReference type="Gene3D" id="1.20.930.10">
    <property type="entry name" value="Conserved domain common to transcription factors TFIIS, elongin A, CRSP70"/>
    <property type="match status" value="1"/>
</dbReference>
<dbReference type="GO" id="GO:0005634">
    <property type="term" value="C:nucleus"/>
    <property type="evidence" value="ECO:0007669"/>
    <property type="project" value="UniProtKB-SubCell"/>
</dbReference>
<dbReference type="PROSITE" id="PS51133">
    <property type="entry name" value="ZF_TFIIS_2"/>
    <property type="match status" value="1"/>
</dbReference>
<accession>A0A7S3NK08</accession>
<comment type="subcellular location">
    <subcellularLocation>
        <location evidence="1 7">Nucleus</location>
    </subcellularLocation>
</comment>
<feature type="domain" description="TFIIS-type" evidence="8">
    <location>
        <begin position="228"/>
        <end position="268"/>
    </location>
</feature>
<dbReference type="Pfam" id="PF07500">
    <property type="entry name" value="TFIIS_M"/>
    <property type="match status" value="1"/>
</dbReference>
<dbReference type="InterPro" id="IPR035100">
    <property type="entry name" value="TF_IIS-typ"/>
</dbReference>
<dbReference type="GO" id="GO:0006351">
    <property type="term" value="P:DNA-templated transcription"/>
    <property type="evidence" value="ECO:0007669"/>
    <property type="project" value="InterPro"/>
</dbReference>
<dbReference type="EMBL" id="HBIJ01021087">
    <property type="protein sequence ID" value="CAE0372942.1"/>
    <property type="molecule type" value="Transcribed_RNA"/>
</dbReference>
<dbReference type="SUPFAM" id="SSF47676">
    <property type="entry name" value="Conserved domain common to transcription factors TFIIS, elongin A, CRSP70"/>
    <property type="match status" value="1"/>
</dbReference>
<keyword evidence="3 6" id="KW-0863">Zinc-finger</keyword>
<dbReference type="InterPro" id="IPR001222">
    <property type="entry name" value="Znf_TFIIS"/>
</dbReference>
<evidence type="ECO:0000259" key="9">
    <source>
        <dbReference type="PROSITE" id="PS51319"/>
    </source>
</evidence>
<keyword evidence="2" id="KW-0479">Metal-binding</keyword>
<evidence type="ECO:0000256" key="3">
    <source>
        <dbReference type="ARBA" id="ARBA00022771"/>
    </source>
</evidence>
<evidence type="ECO:0000256" key="1">
    <source>
        <dbReference type="ARBA" id="ARBA00004123"/>
    </source>
</evidence>
<feature type="domain" description="TFIIS N-terminal" evidence="9">
    <location>
        <begin position="1"/>
        <end position="79"/>
    </location>
</feature>
<proteinExistence type="predicted"/>
<dbReference type="SMART" id="SM00440">
    <property type="entry name" value="ZnF_C2C2"/>
    <property type="match status" value="1"/>
</dbReference>
<dbReference type="GO" id="GO:0008270">
    <property type="term" value="F:zinc ion binding"/>
    <property type="evidence" value="ECO:0007669"/>
    <property type="project" value="UniProtKB-KW"/>
</dbReference>
<evidence type="ECO:0000256" key="5">
    <source>
        <dbReference type="ARBA" id="ARBA00023242"/>
    </source>
</evidence>
<dbReference type="Pfam" id="PF01096">
    <property type="entry name" value="Zn_ribbon_TFIIS"/>
    <property type="match status" value="1"/>
</dbReference>
<evidence type="ECO:0000259" key="8">
    <source>
        <dbReference type="PROSITE" id="PS51133"/>
    </source>
</evidence>
<evidence type="ECO:0000256" key="7">
    <source>
        <dbReference type="PROSITE-ProRule" id="PRU00649"/>
    </source>
</evidence>
<evidence type="ECO:0000259" key="10">
    <source>
        <dbReference type="PROSITE" id="PS51321"/>
    </source>
</evidence>
<dbReference type="InterPro" id="IPR003617">
    <property type="entry name" value="TFIIS/CRSP70_N_sub"/>
</dbReference>
<evidence type="ECO:0008006" key="12">
    <source>
        <dbReference type="Google" id="ProtNLM"/>
    </source>
</evidence>
<feature type="domain" description="TFIIS central" evidence="10">
    <location>
        <begin position="97"/>
        <end position="213"/>
    </location>
</feature>
<dbReference type="InterPro" id="IPR003618">
    <property type="entry name" value="TFIIS_cen_dom"/>
</dbReference>
<dbReference type="PROSITE" id="PS51321">
    <property type="entry name" value="TFIIS_CENTRAL"/>
    <property type="match status" value="1"/>
</dbReference>
<dbReference type="InterPro" id="IPR035441">
    <property type="entry name" value="TFIIS/LEDGF_dom_sf"/>
</dbReference>